<evidence type="ECO:0000313" key="1">
    <source>
        <dbReference type="EMBL" id="AGS73931.1"/>
    </source>
</evidence>
<dbReference type="HOGENOM" id="CLU_1659706_0_0_11"/>
<proteinExistence type="predicted"/>
<accession>S5V8R0</accession>
<dbReference type="KEGG" id="sci:B446_35863"/>
<gene>
    <name evidence="1" type="ORF">B446_35863</name>
</gene>
<dbReference type="AlphaFoldDB" id="S5V8R0"/>
<reference evidence="1 2" key="1">
    <citation type="submission" date="2012-10" db="EMBL/GenBank/DDBJ databases">
        <title>The complete genome sequence of Streptomyces collinus Tu 365.</title>
        <authorList>
            <person name="Ruckert C."/>
            <person name="Szczepanowski R."/>
            <person name="Goesmann A."/>
            <person name="Pross E.K."/>
            <person name="Musiol E.M."/>
            <person name="Blin K."/>
            <person name="Wohlleben W."/>
            <person name="Puhler A."/>
            <person name="Weber T."/>
            <person name="Kalinowski J."/>
        </authorList>
    </citation>
    <scope>NUCLEOTIDE SEQUENCE [LARGE SCALE GENOMIC DNA]</scope>
    <source>
        <strain evidence="2">DSM 40733 / Tue 365</strain>
        <plasmid evidence="1 2">pSCO2</plasmid>
    </source>
</reference>
<keyword evidence="2" id="KW-1185">Reference proteome</keyword>
<dbReference type="EMBL" id="CP006261">
    <property type="protein sequence ID" value="AGS73931.1"/>
    <property type="molecule type" value="Genomic_DNA"/>
</dbReference>
<dbReference type="PATRIC" id="fig|1214242.5.peg.7310"/>
<dbReference type="RefSeq" id="WP_020943832.1">
    <property type="nucleotide sequence ID" value="NC_021986.1"/>
</dbReference>
<geneLocation type="plasmid" evidence="1 2">
    <name>pSCO2</name>
</geneLocation>
<organism evidence="1 2">
    <name type="scientific">Streptomyces collinus (strain DSM 40733 / Tue 365)</name>
    <dbReference type="NCBI Taxonomy" id="1214242"/>
    <lineage>
        <taxon>Bacteria</taxon>
        <taxon>Bacillati</taxon>
        <taxon>Actinomycetota</taxon>
        <taxon>Actinomycetes</taxon>
        <taxon>Kitasatosporales</taxon>
        <taxon>Streptomycetaceae</taxon>
        <taxon>Streptomyces</taxon>
    </lineage>
</organism>
<evidence type="ECO:0000313" key="2">
    <source>
        <dbReference type="Proteomes" id="UP000015423"/>
    </source>
</evidence>
<protein>
    <submittedName>
        <fullName evidence="1">Uncharacterized protein</fullName>
    </submittedName>
</protein>
<dbReference type="Proteomes" id="UP000015423">
    <property type="component" value="Plasmid pSCO2"/>
</dbReference>
<name>S5V8R0_STRC3</name>
<sequence length="159" mass="17983">MTHAIEQEDRLRPYRPHPHTLMLMLRASAVDDGQGGPWLTLTRAHDNPAVFHHHIGLTAPTAYSTDRVTLCSGTELLGRFCSITHGVPADIIRPTGAELRALGDWCCERVKVELWDADVAAWVRWYMGPLAKDKRATEFGDAMSRVRSLRWLLAEAWLR</sequence>
<keyword evidence="1" id="KW-0614">Plasmid</keyword>